<feature type="domain" description="RNA polymerase sigma-70 region 2" evidence="5">
    <location>
        <begin position="14"/>
        <end position="82"/>
    </location>
</feature>
<evidence type="ECO:0000313" key="7">
    <source>
        <dbReference type="EMBL" id="RST94972.1"/>
    </source>
</evidence>
<dbReference type="InterPro" id="IPR039425">
    <property type="entry name" value="RNA_pol_sigma-70-like"/>
</dbReference>
<evidence type="ECO:0008006" key="9">
    <source>
        <dbReference type="Google" id="ProtNLM"/>
    </source>
</evidence>
<reference evidence="7 8" key="1">
    <citation type="submission" date="2017-05" db="EMBL/GenBank/DDBJ databases">
        <title>Vagococcus spp. assemblies.</title>
        <authorList>
            <person name="Gulvik C.A."/>
        </authorList>
    </citation>
    <scope>NUCLEOTIDE SEQUENCE [LARGE SCALE GENOMIC DNA]</scope>
    <source>
        <strain evidence="7 8">NCFB 2777</strain>
    </source>
</reference>
<dbReference type="GO" id="GO:0006352">
    <property type="term" value="P:DNA-templated transcription initiation"/>
    <property type="evidence" value="ECO:0007669"/>
    <property type="project" value="InterPro"/>
</dbReference>
<dbReference type="InterPro" id="IPR014284">
    <property type="entry name" value="RNA_pol_sigma-70_dom"/>
</dbReference>
<dbReference type="GO" id="GO:0016987">
    <property type="term" value="F:sigma factor activity"/>
    <property type="evidence" value="ECO:0007669"/>
    <property type="project" value="UniProtKB-KW"/>
</dbReference>
<dbReference type="SUPFAM" id="SSF88659">
    <property type="entry name" value="Sigma3 and sigma4 domains of RNA polymerase sigma factors"/>
    <property type="match status" value="1"/>
</dbReference>
<evidence type="ECO:0000313" key="8">
    <source>
        <dbReference type="Proteomes" id="UP000287239"/>
    </source>
</evidence>
<evidence type="ECO:0000259" key="6">
    <source>
        <dbReference type="Pfam" id="PF08281"/>
    </source>
</evidence>
<evidence type="ECO:0000256" key="1">
    <source>
        <dbReference type="ARBA" id="ARBA00010641"/>
    </source>
</evidence>
<dbReference type="RefSeq" id="WP_126780234.1">
    <property type="nucleotide sequence ID" value="NZ_NGJU01000012.1"/>
</dbReference>
<dbReference type="CDD" id="cd06171">
    <property type="entry name" value="Sigma70_r4"/>
    <property type="match status" value="1"/>
</dbReference>
<dbReference type="Proteomes" id="UP000287239">
    <property type="component" value="Unassembled WGS sequence"/>
</dbReference>
<proteinExistence type="inferred from homology"/>
<gene>
    <name evidence="7" type="ORF">CBF35_08870</name>
</gene>
<keyword evidence="8" id="KW-1185">Reference proteome</keyword>
<dbReference type="EMBL" id="NGJU01000012">
    <property type="protein sequence ID" value="RST94972.1"/>
    <property type="molecule type" value="Genomic_DNA"/>
</dbReference>
<dbReference type="Pfam" id="PF08281">
    <property type="entry name" value="Sigma70_r4_2"/>
    <property type="match status" value="1"/>
</dbReference>
<dbReference type="InterPro" id="IPR036388">
    <property type="entry name" value="WH-like_DNA-bd_sf"/>
</dbReference>
<dbReference type="InterPro" id="IPR013324">
    <property type="entry name" value="RNA_pol_sigma_r3/r4-like"/>
</dbReference>
<protein>
    <recommendedName>
        <fullName evidence="9">RNA polymerase sigma factor</fullName>
    </recommendedName>
</protein>
<dbReference type="Gene3D" id="1.10.1740.10">
    <property type="match status" value="1"/>
</dbReference>
<feature type="domain" description="RNA polymerase sigma factor 70 region 4 type 2" evidence="6">
    <location>
        <begin position="113"/>
        <end position="165"/>
    </location>
</feature>
<evidence type="ECO:0000256" key="3">
    <source>
        <dbReference type="ARBA" id="ARBA00023082"/>
    </source>
</evidence>
<dbReference type="Pfam" id="PF04542">
    <property type="entry name" value="Sigma70_r2"/>
    <property type="match status" value="1"/>
</dbReference>
<dbReference type="PANTHER" id="PTHR43133:SF60">
    <property type="entry name" value="RNA POLYMERASE SIGMA FACTOR SIGV"/>
    <property type="match status" value="1"/>
</dbReference>
<dbReference type="SUPFAM" id="SSF88946">
    <property type="entry name" value="Sigma2 domain of RNA polymerase sigma factors"/>
    <property type="match status" value="1"/>
</dbReference>
<keyword evidence="4" id="KW-0804">Transcription</keyword>
<organism evidence="7 8">
    <name type="scientific">Vagococcus salmoninarum</name>
    <dbReference type="NCBI Taxonomy" id="2739"/>
    <lineage>
        <taxon>Bacteria</taxon>
        <taxon>Bacillati</taxon>
        <taxon>Bacillota</taxon>
        <taxon>Bacilli</taxon>
        <taxon>Lactobacillales</taxon>
        <taxon>Enterococcaceae</taxon>
        <taxon>Vagococcus</taxon>
    </lineage>
</organism>
<dbReference type="InterPro" id="IPR013325">
    <property type="entry name" value="RNA_pol_sigma_r2"/>
</dbReference>
<evidence type="ECO:0000256" key="2">
    <source>
        <dbReference type="ARBA" id="ARBA00023015"/>
    </source>
</evidence>
<comment type="similarity">
    <text evidence="1">Belongs to the sigma-70 factor family. ECF subfamily.</text>
</comment>
<sequence length="182" mass="21290">MKKYKPAKALLTALYEKYEQKVYRVAYRILNNVQQAEDVTQETFIQIYKKIEQVSSLDEEEQKRYILKVAKNKSIDNYRKNQTQIHFIEDYQQEVVSGVDNVASHVNELISDEQLLTLLKILPIAYQQVFIYRLYYGLNTKEVANILDISPDNVRKQYERAKKKIIQMNGGITSEAFANTIG</sequence>
<dbReference type="Gene3D" id="1.10.10.10">
    <property type="entry name" value="Winged helix-like DNA-binding domain superfamily/Winged helix DNA-binding domain"/>
    <property type="match status" value="1"/>
</dbReference>
<comment type="caution">
    <text evidence="7">The sequence shown here is derived from an EMBL/GenBank/DDBJ whole genome shotgun (WGS) entry which is preliminary data.</text>
</comment>
<dbReference type="GO" id="GO:0003677">
    <property type="term" value="F:DNA binding"/>
    <property type="evidence" value="ECO:0007669"/>
    <property type="project" value="InterPro"/>
</dbReference>
<name>A0A429ZMP3_9ENTE</name>
<dbReference type="PANTHER" id="PTHR43133">
    <property type="entry name" value="RNA POLYMERASE ECF-TYPE SIGMA FACTO"/>
    <property type="match status" value="1"/>
</dbReference>
<dbReference type="AlphaFoldDB" id="A0A429ZMP3"/>
<dbReference type="InterPro" id="IPR007627">
    <property type="entry name" value="RNA_pol_sigma70_r2"/>
</dbReference>
<dbReference type="InterPro" id="IPR013249">
    <property type="entry name" value="RNA_pol_sigma70_r4_t2"/>
</dbReference>
<keyword evidence="3" id="KW-0731">Sigma factor</keyword>
<dbReference type="GeneID" id="98568482"/>
<accession>A0A429ZMP3</accession>
<dbReference type="OrthoDB" id="9794508at2"/>
<dbReference type="NCBIfam" id="TIGR02937">
    <property type="entry name" value="sigma70-ECF"/>
    <property type="match status" value="1"/>
</dbReference>
<evidence type="ECO:0000256" key="4">
    <source>
        <dbReference type="ARBA" id="ARBA00023163"/>
    </source>
</evidence>
<keyword evidence="2" id="KW-0805">Transcription regulation</keyword>
<evidence type="ECO:0000259" key="5">
    <source>
        <dbReference type="Pfam" id="PF04542"/>
    </source>
</evidence>